<dbReference type="EMBL" id="FTOJ01000005">
    <property type="protein sequence ID" value="SIS88302.1"/>
    <property type="molecule type" value="Genomic_DNA"/>
</dbReference>
<reference evidence="1 4" key="1">
    <citation type="submission" date="2016-11" db="EMBL/GenBank/DDBJ databases">
        <title>Whole genomes of Flavobacteriaceae.</title>
        <authorList>
            <person name="Stine C."/>
            <person name="Li C."/>
            <person name="Tadesse D."/>
        </authorList>
    </citation>
    <scope>NUCLEOTIDE SEQUENCE [LARGE SCALE GENOMIC DNA]</scope>
    <source>
        <strain evidence="1 4">DSM 21068</strain>
    </source>
</reference>
<dbReference type="EMBL" id="MUGO01000013">
    <property type="protein sequence ID" value="PQA93400.1"/>
    <property type="molecule type" value="Genomic_DNA"/>
</dbReference>
<evidence type="ECO:0000313" key="4">
    <source>
        <dbReference type="Proteomes" id="UP000238314"/>
    </source>
</evidence>
<protein>
    <submittedName>
        <fullName evidence="2">Uncharacterized protein</fullName>
    </submittedName>
</protein>
<dbReference type="Proteomes" id="UP000186246">
    <property type="component" value="Unassembled WGS sequence"/>
</dbReference>
<evidence type="ECO:0000313" key="3">
    <source>
        <dbReference type="Proteomes" id="UP000186246"/>
    </source>
</evidence>
<organism evidence="2 3">
    <name type="scientific">Chryseobacterium piscicola</name>
    <dbReference type="NCBI Taxonomy" id="551459"/>
    <lineage>
        <taxon>Bacteria</taxon>
        <taxon>Pseudomonadati</taxon>
        <taxon>Bacteroidota</taxon>
        <taxon>Flavobacteriia</taxon>
        <taxon>Flavobacteriales</taxon>
        <taxon>Weeksellaceae</taxon>
        <taxon>Chryseobacterium group</taxon>
        <taxon>Chryseobacterium</taxon>
    </lineage>
</organism>
<dbReference type="AlphaFoldDB" id="A0A1N7MQG2"/>
<dbReference type="Proteomes" id="UP000238314">
    <property type="component" value="Unassembled WGS sequence"/>
</dbReference>
<dbReference type="RefSeq" id="WP_076451791.1">
    <property type="nucleotide sequence ID" value="NZ_FTOJ01000005.1"/>
</dbReference>
<evidence type="ECO:0000313" key="2">
    <source>
        <dbReference type="EMBL" id="SIS88302.1"/>
    </source>
</evidence>
<accession>A0A1N7MQG2</accession>
<sequence length="125" mass="14778">MKKLPLDKKTIQEFFIWLAFDKTTTFDDLQIKADNAEEIKLGDFIANYSHNNSDYTHDELMGKIVKYYTQLHDDDFSILYQHCQAFCELFEGNDDKVFANDILSEIKYASEKIEYAKVIQLETWN</sequence>
<reference evidence="2" key="2">
    <citation type="submission" date="2017-01" db="EMBL/GenBank/DDBJ databases">
        <authorList>
            <person name="Mah S.A."/>
            <person name="Swanson W.J."/>
            <person name="Moy G.W."/>
            <person name="Vacquier V.D."/>
        </authorList>
    </citation>
    <scope>NUCLEOTIDE SEQUENCE [LARGE SCALE GENOMIC DNA]</scope>
    <source>
        <strain evidence="2">DSM 21068</strain>
    </source>
</reference>
<name>A0A1N7MQG2_9FLAO</name>
<reference evidence="3" key="3">
    <citation type="submission" date="2017-01" db="EMBL/GenBank/DDBJ databases">
        <authorList>
            <person name="Varghese N."/>
            <person name="Submissions S."/>
        </authorList>
    </citation>
    <scope>NUCLEOTIDE SEQUENCE [LARGE SCALE GENOMIC DNA]</scope>
    <source>
        <strain evidence="3">DSM 21068</strain>
    </source>
</reference>
<keyword evidence="4" id="KW-1185">Reference proteome</keyword>
<gene>
    <name evidence="1" type="ORF">B0A70_09590</name>
    <name evidence="2" type="ORF">SAMN05421796_105131</name>
</gene>
<proteinExistence type="predicted"/>
<evidence type="ECO:0000313" key="1">
    <source>
        <dbReference type="EMBL" id="PQA93400.1"/>
    </source>
</evidence>